<dbReference type="SUPFAM" id="SSF54236">
    <property type="entry name" value="Ubiquitin-like"/>
    <property type="match status" value="1"/>
</dbReference>
<protein>
    <submittedName>
        <fullName evidence="1">Uncharacterized protein</fullName>
    </submittedName>
</protein>
<keyword evidence="2" id="KW-1185">Reference proteome</keyword>
<evidence type="ECO:0000313" key="2">
    <source>
        <dbReference type="Proteomes" id="UP000606274"/>
    </source>
</evidence>
<dbReference type="InterPro" id="IPR029071">
    <property type="entry name" value="Ubiquitin-like_domsf"/>
</dbReference>
<dbReference type="Proteomes" id="UP000606274">
    <property type="component" value="Unassembled WGS sequence"/>
</dbReference>
<proteinExistence type="predicted"/>
<dbReference type="EMBL" id="JABFDY010000006">
    <property type="protein sequence ID" value="KAF7706600.1"/>
    <property type="molecule type" value="Genomic_DNA"/>
</dbReference>
<accession>A0A8T0BMJ9</accession>
<sequence>MGGVLGFLLFSNKTESSPVAGTSPNPEKEKCDPLCIPDDNTAGDISRTGSIFQPSKTSDHLEDVDKINIHVINSGRSVEIMIFPLEKISYLLQHACEHFHKKPECMKLIFEGEQLDLTMMVNHYPKLRGGSKVNLIHAS</sequence>
<reference evidence="1" key="1">
    <citation type="submission" date="2020-08" db="EMBL/GenBank/DDBJ databases">
        <title>Chromosome-level assembly of Southern catfish (Silurus meridionalis) provides insights into visual adaptation to the nocturnal and benthic lifestyles.</title>
        <authorList>
            <person name="Zhang Y."/>
            <person name="Wang D."/>
            <person name="Peng Z."/>
        </authorList>
    </citation>
    <scope>NUCLEOTIDE SEQUENCE</scope>
    <source>
        <strain evidence="1">SWU-2019-XX</strain>
        <tissue evidence="1">Muscle</tissue>
    </source>
</reference>
<evidence type="ECO:0000313" key="1">
    <source>
        <dbReference type="EMBL" id="KAF7706600.1"/>
    </source>
</evidence>
<dbReference type="Gene3D" id="3.10.20.90">
    <property type="entry name" value="Phosphatidylinositol 3-kinase Catalytic Subunit, Chain A, domain 1"/>
    <property type="match status" value="1"/>
</dbReference>
<name>A0A8T0BMJ9_SILME</name>
<dbReference type="AlphaFoldDB" id="A0A8T0BMJ9"/>
<comment type="caution">
    <text evidence="1">The sequence shown here is derived from an EMBL/GenBank/DDBJ whole genome shotgun (WGS) entry which is preliminary data.</text>
</comment>
<organism evidence="1 2">
    <name type="scientific">Silurus meridionalis</name>
    <name type="common">Southern catfish</name>
    <name type="synonym">Silurus soldatovi meridionalis</name>
    <dbReference type="NCBI Taxonomy" id="175797"/>
    <lineage>
        <taxon>Eukaryota</taxon>
        <taxon>Metazoa</taxon>
        <taxon>Chordata</taxon>
        <taxon>Craniata</taxon>
        <taxon>Vertebrata</taxon>
        <taxon>Euteleostomi</taxon>
        <taxon>Actinopterygii</taxon>
        <taxon>Neopterygii</taxon>
        <taxon>Teleostei</taxon>
        <taxon>Ostariophysi</taxon>
        <taxon>Siluriformes</taxon>
        <taxon>Siluridae</taxon>
        <taxon>Silurus</taxon>
    </lineage>
</organism>
<gene>
    <name evidence="1" type="ORF">HF521_019854</name>
</gene>